<evidence type="ECO:0000256" key="5">
    <source>
        <dbReference type="SAM" id="Phobius"/>
    </source>
</evidence>
<dbReference type="Pfam" id="PF04932">
    <property type="entry name" value="Wzy_C"/>
    <property type="match status" value="1"/>
</dbReference>
<dbReference type="PANTHER" id="PTHR37422:SF13">
    <property type="entry name" value="LIPOPOLYSACCHARIDE BIOSYNTHESIS PROTEIN PA4999-RELATED"/>
    <property type="match status" value="1"/>
</dbReference>
<keyword evidence="3 5" id="KW-1133">Transmembrane helix</keyword>
<evidence type="ECO:0000256" key="1">
    <source>
        <dbReference type="ARBA" id="ARBA00004141"/>
    </source>
</evidence>
<dbReference type="EMBL" id="CR931648">
    <property type="protein sequence ID" value="CAI33029.1"/>
    <property type="molecule type" value="Genomic_DNA"/>
</dbReference>
<evidence type="ECO:0000259" key="6">
    <source>
        <dbReference type="Pfam" id="PF04932"/>
    </source>
</evidence>
<dbReference type="InterPro" id="IPR007016">
    <property type="entry name" value="O-antigen_ligase-rel_domated"/>
</dbReference>
<name>Q4K2G9_STREE</name>
<feature type="transmembrane region" description="Helical" evidence="5">
    <location>
        <begin position="306"/>
        <end position="328"/>
    </location>
</feature>
<dbReference type="AlphaFoldDB" id="Q4K2G9"/>
<feature type="transmembrane region" description="Helical" evidence="5">
    <location>
        <begin position="154"/>
        <end position="170"/>
    </location>
</feature>
<dbReference type="GO" id="GO:0016020">
    <property type="term" value="C:membrane"/>
    <property type="evidence" value="ECO:0007669"/>
    <property type="project" value="UniProtKB-SubCell"/>
</dbReference>
<evidence type="ECO:0000313" key="7">
    <source>
        <dbReference type="EMBL" id="CAI33029.1"/>
    </source>
</evidence>
<dbReference type="PANTHER" id="PTHR37422">
    <property type="entry name" value="TEICHURONIC ACID BIOSYNTHESIS PROTEIN TUAE"/>
    <property type="match status" value="1"/>
</dbReference>
<protein>
    <submittedName>
        <fullName evidence="7">Oligosaccharide repeat unit polymerase Wzy</fullName>
    </submittedName>
</protein>
<proteinExistence type="predicted"/>
<organism evidence="7">
    <name type="scientific">Streptococcus pneumoniae</name>
    <dbReference type="NCBI Taxonomy" id="1313"/>
    <lineage>
        <taxon>Bacteria</taxon>
        <taxon>Bacillati</taxon>
        <taxon>Bacillota</taxon>
        <taxon>Bacilli</taxon>
        <taxon>Lactobacillales</taxon>
        <taxon>Streptococcaceae</taxon>
        <taxon>Streptococcus</taxon>
    </lineage>
</organism>
<feature type="transmembrane region" description="Helical" evidence="5">
    <location>
        <begin position="7"/>
        <end position="34"/>
    </location>
</feature>
<feature type="transmembrane region" description="Helical" evidence="5">
    <location>
        <begin position="54"/>
        <end position="75"/>
    </location>
</feature>
<dbReference type="InterPro" id="IPR051533">
    <property type="entry name" value="WaaL-like"/>
</dbReference>
<feature type="domain" description="O-antigen ligase-related" evidence="6">
    <location>
        <begin position="185"/>
        <end position="319"/>
    </location>
</feature>
<gene>
    <name evidence="7" type="primary">wzy</name>
    <name evidence="7" type="ORF">SPC09V_0011</name>
</gene>
<feature type="transmembrane region" description="Helical" evidence="5">
    <location>
        <begin position="82"/>
        <end position="102"/>
    </location>
</feature>
<evidence type="ECO:0000256" key="3">
    <source>
        <dbReference type="ARBA" id="ARBA00022989"/>
    </source>
</evidence>
<keyword evidence="4 5" id="KW-0472">Membrane</keyword>
<feature type="transmembrane region" description="Helical" evidence="5">
    <location>
        <begin position="340"/>
        <end position="370"/>
    </location>
</feature>
<keyword evidence="2 5" id="KW-0812">Transmembrane</keyword>
<evidence type="ECO:0000256" key="4">
    <source>
        <dbReference type="ARBA" id="ARBA00023136"/>
    </source>
</evidence>
<feature type="transmembrane region" description="Helical" evidence="5">
    <location>
        <begin position="182"/>
        <end position="210"/>
    </location>
</feature>
<evidence type="ECO:0000256" key="2">
    <source>
        <dbReference type="ARBA" id="ARBA00022692"/>
    </source>
</evidence>
<sequence>MMIKRKIYIICVLLSYFLPSFFTVGSMATIFTLLSTVIRLFVTIYHVPKVFSQYKVTLIDILVVLFLFFQVFVGVQSQTVNLNYIGGQFFFLGLYSFLKYFLLFDCKTTIESLFLTFILFLCVQVITQLLFPVGFDSLYPTGDNRLYFLGRKNIATPYIIVGLGSFYLLNKKMNEFISLKEIIFLGLFGILSFLTQSSTAIICYVLFIFMRMLGLKENIGKPYSLVSITVYICFSFSIIFSQSTILSTFTAIFSKNATFSGRINIWQLAIRIFEENFWFGKGLNIDFNAWTNGIIVNSAHNTLLDILARTGIFPGILFVVVLLSLFLGKYRVKSKTLLTMLISFMVYITMEATSVSILLLIIAICVYWSFGEEKLYEQVT</sequence>
<accession>Q4K2G9</accession>
<comment type="subcellular location">
    <subcellularLocation>
        <location evidence="1">Membrane</location>
        <topology evidence="1">Multi-pass membrane protein</topology>
    </subcellularLocation>
</comment>
<feature type="transmembrane region" description="Helical" evidence="5">
    <location>
        <begin position="222"/>
        <end position="240"/>
    </location>
</feature>
<reference evidence="7" key="1">
    <citation type="journal article" date="2006" name="PLoS Genet.">
        <title>Genetic analysis of the capsular biosynthetic locus from all 90 pneumococcal serotypes.</title>
        <authorList>
            <person name="Bentley S.D."/>
            <person name="Aanensen D.M."/>
            <person name="Mavroidi A."/>
            <person name="Saunders D."/>
            <person name="Rabbinowitsch E."/>
            <person name="Collins M."/>
            <person name="Donohoe K."/>
            <person name="Harris D."/>
            <person name="Murphy L."/>
            <person name="Quail M.A."/>
            <person name="Samuel G."/>
            <person name="Skovsted I.C."/>
            <person name="Kaltoft M.S."/>
            <person name="Barrell B."/>
            <person name="Reeves P.R."/>
            <person name="Parkhill J."/>
            <person name="Spratt B.G."/>
        </authorList>
    </citation>
    <scope>NUCLEOTIDE SEQUENCE</scope>
    <source>
        <strain evidence="7">980/68</strain>
    </source>
</reference>
<feature type="transmembrane region" description="Helical" evidence="5">
    <location>
        <begin position="114"/>
        <end position="133"/>
    </location>
</feature>